<dbReference type="AlphaFoldDB" id="A0A0K8QN92"/>
<dbReference type="InterPro" id="IPR006531">
    <property type="entry name" value="Gp5/Vgr_OB"/>
</dbReference>
<dbReference type="Gene3D" id="2.40.50.230">
    <property type="entry name" value="Gp5 N-terminal domain"/>
    <property type="match status" value="1"/>
</dbReference>
<protein>
    <submittedName>
        <fullName evidence="2 3">Baseplate assembly protein</fullName>
    </submittedName>
</protein>
<evidence type="ECO:0000313" key="4">
    <source>
        <dbReference type="Proteomes" id="UP000253740"/>
    </source>
</evidence>
<reference evidence="3" key="2">
    <citation type="submission" date="2015-08" db="EMBL/GenBank/DDBJ databases">
        <title>Complete DNA Sequence of Pseudomonas syringae pv. actinidiae, the Causal Agent of Kiwifruit Canker Disease.</title>
        <authorList>
            <person name="Rikkerink E.H.A."/>
            <person name="Fineran P.C."/>
        </authorList>
    </citation>
    <scope>NUCLEOTIDE SEQUENCE</scope>
    <source>
        <strain evidence="3">SkMP5</strain>
    </source>
</reference>
<dbReference type="Proteomes" id="UP000253740">
    <property type="component" value="Unassembled WGS sequence"/>
</dbReference>
<sequence length="171" mass="17778">MSNGRRFYGKYRGTVVQNVDPEQRGRIQVMVPDVSGLIPSTWAMPCVPIAGKQSGSWFVPQIGAGVWIEFEQGDPDYPIWTGCFWGIAAEVPALALAGNPASPSIVLQSGLQNVVTISDLPGPAGGIMLKSTTGAMILVNDVGITISNGKGATIVLAGPTVTINNGALVVT</sequence>
<dbReference type="OrthoDB" id="9762420at2"/>
<gene>
    <name evidence="2" type="ORF">MBSD_0063</name>
    <name evidence="3" type="ORF">MBSD_n1645</name>
</gene>
<evidence type="ECO:0000259" key="1">
    <source>
        <dbReference type="Pfam" id="PF04717"/>
    </source>
</evidence>
<evidence type="ECO:0000313" key="3">
    <source>
        <dbReference type="EMBL" id="GAP66338.1"/>
    </source>
</evidence>
<keyword evidence="4" id="KW-1185">Reference proteome</keyword>
<dbReference type="Pfam" id="PF04717">
    <property type="entry name" value="Phage_base_V"/>
    <property type="match status" value="1"/>
</dbReference>
<dbReference type="SUPFAM" id="SSF69255">
    <property type="entry name" value="gp5 N-terminal domain-like"/>
    <property type="match status" value="1"/>
</dbReference>
<feature type="domain" description="Gp5/Type VI secretion system Vgr protein OB-fold" evidence="1">
    <location>
        <begin position="11"/>
        <end position="85"/>
    </location>
</feature>
<reference evidence="2" key="1">
    <citation type="submission" date="2015-03" db="EMBL/GenBank/DDBJ databases">
        <title>Draft genome sequence of Mizugakiibacter sediminis skMP5.</title>
        <authorList>
            <person name="Watanabe T."/>
            <person name="Kojima H."/>
            <person name="Fukui M."/>
        </authorList>
    </citation>
    <scope>NUCLEOTIDE SEQUENCE</scope>
    <source>
        <strain evidence="2">SkMP5</strain>
    </source>
</reference>
<dbReference type="EMBL" id="DF952378">
    <property type="protein sequence ID" value="GAN43559.1"/>
    <property type="molecule type" value="Genomic_DNA"/>
</dbReference>
<proteinExistence type="predicted"/>
<dbReference type="EMBL" id="DF970199">
    <property type="protein sequence ID" value="GAP66338.1"/>
    <property type="molecule type" value="Genomic_DNA"/>
</dbReference>
<dbReference type="RefSeq" id="WP_062536919.1">
    <property type="nucleotide sequence ID" value="NZ_DF970199.1"/>
</dbReference>
<dbReference type="STRING" id="1475481.GCA_000953855_01676"/>
<accession>A0A0K8QN92</accession>
<dbReference type="HOGENOM" id="CLU_019505_1_0_6"/>
<organism evidence="3">
    <name type="scientific">Mizugakiibacter sediminis</name>
    <dbReference type="NCBI Taxonomy" id="1475481"/>
    <lineage>
        <taxon>Bacteria</taxon>
        <taxon>Pseudomonadati</taxon>
        <taxon>Pseudomonadota</taxon>
        <taxon>Gammaproteobacteria</taxon>
        <taxon>Lysobacterales</taxon>
        <taxon>Rhodanobacteraceae</taxon>
        <taxon>Mizugakiibacter</taxon>
    </lineage>
</organism>
<dbReference type="InterPro" id="IPR037026">
    <property type="entry name" value="Vgr_OB-fold_dom_sf"/>
</dbReference>
<name>A0A0K8QN92_9GAMM</name>
<evidence type="ECO:0000313" key="2">
    <source>
        <dbReference type="EMBL" id="GAN43559.1"/>
    </source>
</evidence>